<accession>A0A399J7R3</accession>
<dbReference type="PANTHER" id="PTHR10642">
    <property type="entry name" value="RIBONUCLEASE H1"/>
    <property type="match status" value="1"/>
</dbReference>
<evidence type="ECO:0000256" key="3">
    <source>
        <dbReference type="ARBA" id="ARBA00011245"/>
    </source>
</evidence>
<dbReference type="Pfam" id="PF14534">
    <property type="entry name" value="DUF4440"/>
    <property type="match status" value="1"/>
</dbReference>
<evidence type="ECO:0000256" key="6">
    <source>
        <dbReference type="ARBA" id="ARBA00022723"/>
    </source>
</evidence>
<protein>
    <recommendedName>
        <fullName evidence="4 10">Ribonuclease H</fullName>
        <shortName evidence="10">RNase H</shortName>
        <ecNumber evidence="4 10">3.1.26.4</ecNumber>
    </recommendedName>
</protein>
<dbReference type="Gene3D" id="3.10.450.50">
    <property type="match status" value="1"/>
</dbReference>
<dbReference type="Gene3D" id="3.30.420.10">
    <property type="entry name" value="Ribonuclease H-like superfamily/Ribonuclease H"/>
    <property type="match status" value="1"/>
</dbReference>
<feature type="binding site" evidence="10">
    <location>
        <position position="43"/>
    </location>
    <ligand>
        <name>Mg(2+)</name>
        <dbReference type="ChEBI" id="CHEBI:18420"/>
        <label>1</label>
    </ligand>
</feature>
<feature type="binding site" evidence="10">
    <location>
        <position position="8"/>
    </location>
    <ligand>
        <name>Mg(2+)</name>
        <dbReference type="ChEBI" id="CHEBI:18420"/>
        <label>2</label>
    </ligand>
</feature>
<keyword evidence="7 10" id="KW-0255">Endonuclease</keyword>
<dbReference type="Pfam" id="PF00075">
    <property type="entry name" value="RNase_H"/>
    <property type="match status" value="1"/>
</dbReference>
<proteinExistence type="inferred from homology"/>
<dbReference type="RefSeq" id="WP_119425339.1">
    <property type="nucleotide sequence ID" value="NZ_QQXK01000025.1"/>
</dbReference>
<dbReference type="GO" id="GO:0000287">
    <property type="term" value="F:magnesium ion binding"/>
    <property type="evidence" value="ECO:0007669"/>
    <property type="project" value="UniProtKB-UniRule"/>
</dbReference>
<dbReference type="HAMAP" id="MF_00042">
    <property type="entry name" value="RNase_H"/>
    <property type="match status" value="1"/>
</dbReference>
<dbReference type="InterPro" id="IPR032710">
    <property type="entry name" value="NTF2-like_dom_sf"/>
</dbReference>
<feature type="compositionally biased region" description="Low complexity" evidence="11">
    <location>
        <begin position="154"/>
        <end position="190"/>
    </location>
</feature>
<feature type="binding site" evidence="10">
    <location>
        <position position="130"/>
    </location>
    <ligand>
        <name>Mg(2+)</name>
        <dbReference type="ChEBI" id="CHEBI:18420"/>
        <label>2</label>
    </ligand>
</feature>
<keyword evidence="9 10" id="KW-0460">Magnesium</keyword>
<dbReference type="SUPFAM" id="SSF53098">
    <property type="entry name" value="Ribonuclease H-like"/>
    <property type="match status" value="1"/>
</dbReference>
<dbReference type="EMBL" id="QQXK01000025">
    <property type="protein sequence ID" value="RII41533.1"/>
    <property type="molecule type" value="Genomic_DNA"/>
</dbReference>
<evidence type="ECO:0000256" key="8">
    <source>
        <dbReference type="ARBA" id="ARBA00022801"/>
    </source>
</evidence>
<dbReference type="AlphaFoldDB" id="A0A399J7R3"/>
<evidence type="ECO:0000313" key="13">
    <source>
        <dbReference type="EMBL" id="RII41533.1"/>
    </source>
</evidence>
<evidence type="ECO:0000256" key="11">
    <source>
        <dbReference type="SAM" id="MobiDB-lite"/>
    </source>
</evidence>
<evidence type="ECO:0000256" key="10">
    <source>
        <dbReference type="HAMAP-Rule" id="MF_00042"/>
    </source>
</evidence>
<name>A0A399J7R3_9MICC</name>
<feature type="binding site" evidence="10">
    <location>
        <position position="8"/>
    </location>
    <ligand>
        <name>Mg(2+)</name>
        <dbReference type="ChEBI" id="CHEBI:18420"/>
        <label>1</label>
    </ligand>
</feature>
<dbReference type="InterPro" id="IPR027843">
    <property type="entry name" value="DUF4440"/>
</dbReference>
<dbReference type="SUPFAM" id="SSF54427">
    <property type="entry name" value="NTF2-like"/>
    <property type="match status" value="1"/>
</dbReference>
<keyword evidence="5 10" id="KW-0540">Nuclease</keyword>
<evidence type="ECO:0000256" key="1">
    <source>
        <dbReference type="ARBA" id="ARBA00000077"/>
    </source>
</evidence>
<comment type="cofactor">
    <cofactor evidence="10">
        <name>Mg(2+)</name>
        <dbReference type="ChEBI" id="CHEBI:18420"/>
    </cofactor>
    <text evidence="10">Binds 1 Mg(2+) ion per subunit. May bind a second metal ion at a regulatory site, or after substrate binding.</text>
</comment>
<keyword evidence="10" id="KW-0963">Cytoplasm</keyword>
<evidence type="ECO:0000313" key="14">
    <source>
        <dbReference type="Proteomes" id="UP000265419"/>
    </source>
</evidence>
<reference evidence="13 14" key="1">
    <citation type="submission" date="2018-07" db="EMBL/GenBank/DDBJ databases">
        <title>Arthrobacter sp. nov., isolated from raw cow's milk with high bacterial count.</title>
        <authorList>
            <person name="Hahne J."/>
            <person name="Isele D."/>
            <person name="Lipski A."/>
        </authorList>
    </citation>
    <scope>NUCLEOTIDE SEQUENCE [LARGE SCALE GENOMIC DNA]</scope>
    <source>
        <strain evidence="13 14">JZ R-35</strain>
    </source>
</reference>
<comment type="caution">
    <text evidence="13">The sequence shown here is derived from an EMBL/GenBank/DDBJ whole genome shotgun (WGS) entry which is preliminary data.</text>
</comment>
<evidence type="ECO:0000256" key="5">
    <source>
        <dbReference type="ARBA" id="ARBA00022722"/>
    </source>
</evidence>
<dbReference type="GO" id="GO:0005737">
    <property type="term" value="C:cytoplasm"/>
    <property type="evidence" value="ECO:0007669"/>
    <property type="project" value="UniProtKB-SubCell"/>
</dbReference>
<evidence type="ECO:0000256" key="9">
    <source>
        <dbReference type="ARBA" id="ARBA00022842"/>
    </source>
</evidence>
<evidence type="ECO:0000256" key="4">
    <source>
        <dbReference type="ARBA" id="ARBA00012180"/>
    </source>
</evidence>
<feature type="region of interest" description="Disordered" evidence="11">
    <location>
        <begin position="124"/>
        <end position="219"/>
    </location>
</feature>
<sequence>MTIIAAADGSALGNPGPAGWAWYIDDNTWHAGGWKRGTNNQGELMAVLDLLRSTAHTGEPLRILCDSQYVINSVTKWMKGWKKKGWKKADGKPVLNQDLLKDIDAALEGRDVSFEWVKGHAGHPLNEAADDRARGAATAYQGGKEPDAGPSYPGAAGSTHDGAASGSGAAAGQRGAGTGTPASSSAAARGGEPGRGGDTASSGTDAEPSGDSLPGLDEAAGLATPVGVALTLEAEVMDAVERQDPETLRFLLSPSFRGVGAAGELLDAASLAASEAARSTVDGVERLAEELHGEVVQLAYLVFRGPASSVITSWWRRESGRWRCFFRQETARG</sequence>
<feature type="domain" description="RNase H type-1" evidence="12">
    <location>
        <begin position="1"/>
        <end position="138"/>
    </location>
</feature>
<keyword evidence="8 10" id="KW-0378">Hydrolase</keyword>
<dbReference type="CDD" id="cd09278">
    <property type="entry name" value="RNase_HI_prokaryote_like"/>
    <property type="match status" value="1"/>
</dbReference>
<dbReference type="InterPro" id="IPR022892">
    <property type="entry name" value="RNaseHI"/>
</dbReference>
<dbReference type="Proteomes" id="UP000265419">
    <property type="component" value="Unassembled WGS sequence"/>
</dbReference>
<dbReference type="PANTHER" id="PTHR10642:SF26">
    <property type="entry name" value="RIBONUCLEASE H1"/>
    <property type="match status" value="1"/>
</dbReference>
<comment type="similarity">
    <text evidence="2 10">Belongs to the RNase H family.</text>
</comment>
<feature type="binding site" evidence="10">
    <location>
        <position position="66"/>
    </location>
    <ligand>
        <name>Mg(2+)</name>
        <dbReference type="ChEBI" id="CHEBI:18420"/>
        <label>1</label>
    </ligand>
</feature>
<evidence type="ECO:0000259" key="12">
    <source>
        <dbReference type="PROSITE" id="PS50879"/>
    </source>
</evidence>
<keyword evidence="14" id="KW-1185">Reference proteome</keyword>
<dbReference type="PROSITE" id="PS50879">
    <property type="entry name" value="RNASE_H_1"/>
    <property type="match status" value="1"/>
</dbReference>
<dbReference type="GO" id="GO:0003676">
    <property type="term" value="F:nucleic acid binding"/>
    <property type="evidence" value="ECO:0007669"/>
    <property type="project" value="InterPro"/>
</dbReference>
<dbReference type="InterPro" id="IPR002156">
    <property type="entry name" value="RNaseH_domain"/>
</dbReference>
<organism evidence="13 14">
    <name type="scientific">Galactobacter valiniphilus</name>
    <dbReference type="NCBI Taxonomy" id="2676122"/>
    <lineage>
        <taxon>Bacteria</taxon>
        <taxon>Bacillati</taxon>
        <taxon>Actinomycetota</taxon>
        <taxon>Actinomycetes</taxon>
        <taxon>Micrococcales</taxon>
        <taxon>Micrococcaceae</taxon>
        <taxon>Galactobacter</taxon>
    </lineage>
</organism>
<gene>
    <name evidence="10" type="primary">rnhA</name>
    <name evidence="13" type="ORF">DWB68_11870</name>
</gene>
<comment type="function">
    <text evidence="10">Endonuclease that specifically degrades the RNA of RNA-DNA hybrids.</text>
</comment>
<evidence type="ECO:0000256" key="2">
    <source>
        <dbReference type="ARBA" id="ARBA00005300"/>
    </source>
</evidence>
<dbReference type="InterPro" id="IPR050092">
    <property type="entry name" value="RNase_H"/>
</dbReference>
<dbReference type="InterPro" id="IPR036397">
    <property type="entry name" value="RNaseH_sf"/>
</dbReference>
<dbReference type="InterPro" id="IPR012337">
    <property type="entry name" value="RNaseH-like_sf"/>
</dbReference>
<evidence type="ECO:0000256" key="7">
    <source>
        <dbReference type="ARBA" id="ARBA00022759"/>
    </source>
</evidence>
<dbReference type="GO" id="GO:0043137">
    <property type="term" value="P:DNA replication, removal of RNA primer"/>
    <property type="evidence" value="ECO:0007669"/>
    <property type="project" value="TreeGrafter"/>
</dbReference>
<comment type="catalytic activity">
    <reaction evidence="1 10">
        <text>Endonucleolytic cleavage to 5'-phosphomonoester.</text>
        <dbReference type="EC" id="3.1.26.4"/>
    </reaction>
</comment>
<comment type="subunit">
    <text evidence="3 10">Monomer.</text>
</comment>
<dbReference type="GO" id="GO:0004523">
    <property type="term" value="F:RNA-DNA hybrid ribonuclease activity"/>
    <property type="evidence" value="ECO:0007669"/>
    <property type="project" value="UniProtKB-UniRule"/>
</dbReference>
<comment type="subcellular location">
    <subcellularLocation>
        <location evidence="10">Cytoplasm</location>
    </subcellularLocation>
</comment>
<dbReference type="EC" id="3.1.26.4" evidence="4 10"/>
<keyword evidence="6 10" id="KW-0479">Metal-binding</keyword>